<name>X1E7I5_9ZZZZ</name>
<evidence type="ECO:0000313" key="1">
    <source>
        <dbReference type="EMBL" id="GAH29236.1"/>
    </source>
</evidence>
<sequence>MKVSIYKLEDGDMAALVEATPGSRMSPVMVQGITPENVVSKVLPEVVALRRPKTPRPLPPG</sequence>
<dbReference type="EMBL" id="BARU01002523">
    <property type="protein sequence ID" value="GAH29236.1"/>
    <property type="molecule type" value="Genomic_DNA"/>
</dbReference>
<proteinExistence type="predicted"/>
<protein>
    <submittedName>
        <fullName evidence="1">Uncharacterized protein</fullName>
    </submittedName>
</protein>
<gene>
    <name evidence="1" type="ORF">S03H2_05917</name>
</gene>
<reference evidence="1" key="1">
    <citation type="journal article" date="2014" name="Front. Microbiol.">
        <title>High frequency of phylogenetically diverse reductive dehalogenase-homologous genes in deep subseafloor sedimentary metagenomes.</title>
        <authorList>
            <person name="Kawai M."/>
            <person name="Futagami T."/>
            <person name="Toyoda A."/>
            <person name="Takaki Y."/>
            <person name="Nishi S."/>
            <person name="Hori S."/>
            <person name="Arai W."/>
            <person name="Tsubouchi T."/>
            <person name="Morono Y."/>
            <person name="Uchiyama I."/>
            <person name="Ito T."/>
            <person name="Fujiyama A."/>
            <person name="Inagaki F."/>
            <person name="Takami H."/>
        </authorList>
    </citation>
    <scope>NUCLEOTIDE SEQUENCE</scope>
    <source>
        <strain evidence="1">Expedition CK06-06</strain>
    </source>
</reference>
<accession>X1E7I5</accession>
<dbReference type="AlphaFoldDB" id="X1E7I5"/>
<organism evidence="1">
    <name type="scientific">marine sediment metagenome</name>
    <dbReference type="NCBI Taxonomy" id="412755"/>
    <lineage>
        <taxon>unclassified sequences</taxon>
        <taxon>metagenomes</taxon>
        <taxon>ecological metagenomes</taxon>
    </lineage>
</organism>
<comment type="caution">
    <text evidence="1">The sequence shown here is derived from an EMBL/GenBank/DDBJ whole genome shotgun (WGS) entry which is preliminary data.</text>
</comment>